<dbReference type="Proteomes" id="UP000516046">
    <property type="component" value="Chromosome"/>
</dbReference>
<dbReference type="EMBL" id="CP060696">
    <property type="protein sequence ID" value="QNO18067.1"/>
    <property type="molecule type" value="Genomic_DNA"/>
</dbReference>
<dbReference type="KEGG" id="caml:H6X83_14325"/>
<accession>A0A7G9WHA5</accession>
<reference evidence="5 6" key="1">
    <citation type="submission" date="2020-08" db="EMBL/GenBank/DDBJ databases">
        <authorList>
            <person name="Ren C."/>
            <person name="Gu Y."/>
            <person name="Xu Y."/>
        </authorList>
    </citation>
    <scope>NUCLEOTIDE SEQUENCE [LARGE SCALE GENOMIC DNA]</scope>
    <source>
        <strain evidence="5 6">LBM18003</strain>
    </source>
</reference>
<sequence>MQENLYDDQVFFKNYMELRENPVSYNTLLEQPALQAMLPPLAGKHVLDLGCGFGEGCAGYLRLGAAHVTGVDLSQNMINEAKKRNANERTAYFCMDMTQIASLGENYDVVASSLAVHYIEDFDALARSVYAILKKGGSFVFSQEHPLTTAPKEGPNWVYDEETHKRFYPLSSYSCPGPRTEEWLECSVHKYHRTFSQVLNALLGAGFVIRELREPVPDEQTVQKNPRMVKEYDKPSFLLIAAQKP</sequence>
<keyword evidence="2 5" id="KW-0808">Transferase</keyword>
<evidence type="ECO:0000256" key="2">
    <source>
        <dbReference type="ARBA" id="ARBA00022679"/>
    </source>
</evidence>
<dbReference type="GO" id="GO:0032259">
    <property type="term" value="P:methylation"/>
    <property type="evidence" value="ECO:0007669"/>
    <property type="project" value="UniProtKB-KW"/>
</dbReference>
<organism evidence="5 6">
    <name type="scientific">Caproicibacterium amylolyticum</name>
    <dbReference type="NCBI Taxonomy" id="2766537"/>
    <lineage>
        <taxon>Bacteria</taxon>
        <taxon>Bacillati</taxon>
        <taxon>Bacillota</taxon>
        <taxon>Clostridia</taxon>
        <taxon>Eubacteriales</taxon>
        <taxon>Oscillospiraceae</taxon>
        <taxon>Caproicibacterium</taxon>
    </lineage>
</organism>
<evidence type="ECO:0000313" key="6">
    <source>
        <dbReference type="Proteomes" id="UP000516046"/>
    </source>
</evidence>
<gene>
    <name evidence="5" type="ORF">H6X83_14325</name>
</gene>
<dbReference type="AlphaFoldDB" id="A0A7G9WHA5"/>
<proteinExistence type="predicted"/>
<keyword evidence="3" id="KW-0949">S-adenosyl-L-methionine</keyword>
<name>A0A7G9WHA5_9FIRM</name>
<dbReference type="InterPro" id="IPR029063">
    <property type="entry name" value="SAM-dependent_MTases_sf"/>
</dbReference>
<dbReference type="RefSeq" id="WP_212507132.1">
    <property type="nucleotide sequence ID" value="NZ_CP060696.1"/>
</dbReference>
<protein>
    <submittedName>
        <fullName evidence="5">Class I SAM-dependent methyltransferase</fullName>
    </submittedName>
</protein>
<dbReference type="Gene3D" id="3.40.50.150">
    <property type="entry name" value="Vaccinia Virus protein VP39"/>
    <property type="match status" value="1"/>
</dbReference>
<evidence type="ECO:0000259" key="4">
    <source>
        <dbReference type="Pfam" id="PF08241"/>
    </source>
</evidence>
<keyword evidence="6" id="KW-1185">Reference proteome</keyword>
<dbReference type="GO" id="GO:0008757">
    <property type="term" value="F:S-adenosylmethionine-dependent methyltransferase activity"/>
    <property type="evidence" value="ECO:0007669"/>
    <property type="project" value="InterPro"/>
</dbReference>
<dbReference type="CDD" id="cd02440">
    <property type="entry name" value="AdoMet_MTases"/>
    <property type="match status" value="1"/>
</dbReference>
<dbReference type="SUPFAM" id="SSF53335">
    <property type="entry name" value="S-adenosyl-L-methionine-dependent methyltransferases"/>
    <property type="match status" value="1"/>
</dbReference>
<keyword evidence="1 5" id="KW-0489">Methyltransferase</keyword>
<feature type="domain" description="Methyltransferase type 11" evidence="4">
    <location>
        <begin position="47"/>
        <end position="141"/>
    </location>
</feature>
<dbReference type="Pfam" id="PF08241">
    <property type="entry name" value="Methyltransf_11"/>
    <property type="match status" value="1"/>
</dbReference>
<evidence type="ECO:0000313" key="5">
    <source>
        <dbReference type="EMBL" id="QNO18067.1"/>
    </source>
</evidence>
<evidence type="ECO:0000256" key="1">
    <source>
        <dbReference type="ARBA" id="ARBA00022603"/>
    </source>
</evidence>
<dbReference type="PANTHER" id="PTHR43464:SF19">
    <property type="entry name" value="UBIQUINONE BIOSYNTHESIS O-METHYLTRANSFERASE, MITOCHONDRIAL"/>
    <property type="match status" value="1"/>
</dbReference>
<dbReference type="PANTHER" id="PTHR43464">
    <property type="entry name" value="METHYLTRANSFERASE"/>
    <property type="match status" value="1"/>
</dbReference>
<evidence type="ECO:0000256" key="3">
    <source>
        <dbReference type="ARBA" id="ARBA00022691"/>
    </source>
</evidence>
<dbReference type="InterPro" id="IPR013216">
    <property type="entry name" value="Methyltransf_11"/>
</dbReference>